<evidence type="ECO:0000256" key="3">
    <source>
        <dbReference type="ARBA" id="ARBA00022617"/>
    </source>
</evidence>
<name>A0A388M6X5_CHABU</name>
<comment type="cofactor">
    <cofactor evidence="9 12">
        <name>Ca(2+)</name>
        <dbReference type="ChEBI" id="CHEBI:29108"/>
    </cofactor>
    <text evidence="9 12">Binds 2 calcium ions per subunit.</text>
</comment>
<dbReference type="Pfam" id="PF00141">
    <property type="entry name" value="peroxidase"/>
    <property type="match status" value="1"/>
</dbReference>
<comment type="catalytic activity">
    <reaction evidence="1 12">
        <text>2 a phenolic donor + H2O2 = 2 a phenolic radical donor + 2 H2O</text>
        <dbReference type="Rhea" id="RHEA:56136"/>
        <dbReference type="ChEBI" id="CHEBI:15377"/>
        <dbReference type="ChEBI" id="CHEBI:16240"/>
        <dbReference type="ChEBI" id="CHEBI:139520"/>
        <dbReference type="ChEBI" id="CHEBI:139521"/>
        <dbReference type="EC" id="1.11.1.7"/>
    </reaction>
</comment>
<proteinExistence type="inferred from homology"/>
<dbReference type="OMA" id="NECPETV"/>
<dbReference type="PANTHER" id="PTHR31517:SF48">
    <property type="entry name" value="PEROXIDASE 16-RELATED"/>
    <property type="match status" value="1"/>
</dbReference>
<dbReference type="GO" id="GO:0005576">
    <property type="term" value="C:extracellular region"/>
    <property type="evidence" value="ECO:0007669"/>
    <property type="project" value="UniProtKB-SubCell"/>
</dbReference>
<keyword evidence="6 9" id="KW-0408">Iron</keyword>
<evidence type="ECO:0000256" key="7">
    <source>
        <dbReference type="PIRSR" id="PIRSR600823-1"/>
    </source>
</evidence>
<keyword evidence="9 12" id="KW-0106">Calcium</keyword>
<feature type="binding site" evidence="9">
    <location>
        <position position="306"/>
    </location>
    <ligand>
        <name>Ca(2+)</name>
        <dbReference type="ChEBI" id="CHEBI:29108"/>
        <label>2</label>
    </ligand>
</feature>
<dbReference type="InterPro" id="IPR010255">
    <property type="entry name" value="Haem_peroxidase_sf"/>
</dbReference>
<dbReference type="Proteomes" id="UP000265515">
    <property type="component" value="Unassembled WGS sequence"/>
</dbReference>
<dbReference type="EC" id="1.11.1.7" evidence="12"/>
<gene>
    <name evidence="15" type="primary">Prx03</name>
    <name evidence="15" type="ORF">CBR_g50464</name>
</gene>
<evidence type="ECO:0000256" key="6">
    <source>
        <dbReference type="ARBA" id="ARBA00023004"/>
    </source>
</evidence>
<feature type="domain" description="Plant heme peroxidase family profile" evidence="14">
    <location>
        <begin position="69"/>
        <end position="391"/>
    </location>
</feature>
<dbReference type="InterPro" id="IPR000823">
    <property type="entry name" value="Peroxidase_pln"/>
</dbReference>
<dbReference type="OrthoDB" id="2113341at2759"/>
<comment type="cofactor">
    <cofactor evidence="9 12">
        <name>heme b</name>
        <dbReference type="ChEBI" id="CHEBI:60344"/>
    </cofactor>
    <text evidence="9 12">Binds 1 heme b (iron(II)-protoporphyrin IX) group per subunit.</text>
</comment>
<feature type="binding site" evidence="9">
    <location>
        <position position="303"/>
    </location>
    <ligand>
        <name>Ca(2+)</name>
        <dbReference type="ChEBI" id="CHEBI:29108"/>
        <label>2</label>
    </ligand>
</feature>
<keyword evidence="5 12" id="KW-0560">Oxidoreductase</keyword>
<evidence type="ECO:0000256" key="1">
    <source>
        <dbReference type="ARBA" id="ARBA00000189"/>
    </source>
</evidence>
<dbReference type="PRINTS" id="PR00458">
    <property type="entry name" value="PEROXIDASE"/>
</dbReference>
<feature type="disulfide bond" evidence="11">
    <location>
        <begin position="113"/>
        <end position="128"/>
    </location>
</feature>
<keyword evidence="3 12" id="KW-0349">Heme</keyword>
<dbReference type="AlphaFoldDB" id="A0A388M6X5"/>
<evidence type="ECO:0000256" key="11">
    <source>
        <dbReference type="PIRSR" id="PIRSR600823-5"/>
    </source>
</evidence>
<feature type="binding site" evidence="9">
    <location>
        <position position="112"/>
    </location>
    <ligand>
        <name>Ca(2+)</name>
        <dbReference type="ChEBI" id="CHEBI:29108"/>
        <label>1</label>
    </ligand>
</feature>
<feature type="region of interest" description="Disordered" evidence="13">
    <location>
        <begin position="49"/>
        <end position="68"/>
    </location>
</feature>
<evidence type="ECO:0000256" key="13">
    <source>
        <dbReference type="SAM" id="MobiDB-lite"/>
    </source>
</evidence>
<feature type="binding site" evidence="8">
    <location>
        <position position="216"/>
    </location>
    <ligand>
        <name>substrate</name>
    </ligand>
</feature>
<dbReference type="PROSITE" id="PS50873">
    <property type="entry name" value="PEROXIDASE_4"/>
    <property type="match status" value="1"/>
</dbReference>
<feature type="site" description="Transition state stabilizer" evidence="10">
    <location>
        <position position="107"/>
    </location>
</feature>
<keyword evidence="2 12" id="KW-0575">Peroxidase</keyword>
<dbReference type="GO" id="GO:0006979">
    <property type="term" value="P:response to oxidative stress"/>
    <property type="evidence" value="ECO:0007669"/>
    <property type="project" value="UniProtKB-UniRule"/>
</dbReference>
<evidence type="ECO:0000256" key="9">
    <source>
        <dbReference type="PIRSR" id="PIRSR600823-3"/>
    </source>
</evidence>
<comment type="function">
    <text evidence="12">Removal of H(2)O(2), oxidation of toxic reductants, biosynthesis and degradation of lignin, suberization, auxin catabolism, response to environmental stresses such as wounding, pathogen attack and oxidative stress.</text>
</comment>
<dbReference type="GO" id="GO:0046872">
    <property type="term" value="F:metal ion binding"/>
    <property type="evidence" value="ECO:0007669"/>
    <property type="project" value="UniProtKB-UniRule"/>
</dbReference>
<feature type="binding site" evidence="9">
    <location>
        <position position="129"/>
    </location>
    <ligand>
        <name>Ca(2+)</name>
        <dbReference type="ChEBI" id="CHEBI:29108"/>
        <label>1</label>
    </ligand>
</feature>
<reference evidence="15 16" key="1">
    <citation type="journal article" date="2018" name="Cell">
        <title>The Chara Genome: Secondary Complexity and Implications for Plant Terrestrialization.</title>
        <authorList>
            <person name="Nishiyama T."/>
            <person name="Sakayama H."/>
            <person name="Vries J.D."/>
            <person name="Buschmann H."/>
            <person name="Saint-Marcoux D."/>
            <person name="Ullrich K.K."/>
            <person name="Haas F.B."/>
            <person name="Vanderstraeten L."/>
            <person name="Becker D."/>
            <person name="Lang D."/>
            <person name="Vosolsobe S."/>
            <person name="Rombauts S."/>
            <person name="Wilhelmsson P.K.I."/>
            <person name="Janitza P."/>
            <person name="Kern R."/>
            <person name="Heyl A."/>
            <person name="Rumpler F."/>
            <person name="Villalobos L.I.A.C."/>
            <person name="Clay J.M."/>
            <person name="Skokan R."/>
            <person name="Toyoda A."/>
            <person name="Suzuki Y."/>
            <person name="Kagoshima H."/>
            <person name="Schijlen E."/>
            <person name="Tajeshwar N."/>
            <person name="Catarino B."/>
            <person name="Hetherington A.J."/>
            <person name="Saltykova A."/>
            <person name="Bonnot C."/>
            <person name="Breuninger H."/>
            <person name="Symeonidi A."/>
            <person name="Radhakrishnan G.V."/>
            <person name="Van Nieuwerburgh F."/>
            <person name="Deforce D."/>
            <person name="Chang C."/>
            <person name="Karol K.G."/>
            <person name="Hedrich R."/>
            <person name="Ulvskov P."/>
            <person name="Glockner G."/>
            <person name="Delwiche C.F."/>
            <person name="Petrasek J."/>
            <person name="Van de Peer Y."/>
            <person name="Friml J."/>
            <person name="Beilby M."/>
            <person name="Dolan L."/>
            <person name="Kohara Y."/>
            <person name="Sugano S."/>
            <person name="Fujiyama A."/>
            <person name="Delaux P.-M."/>
            <person name="Quint M."/>
            <person name="TheiBen G."/>
            <person name="Hagemann M."/>
            <person name="Harholt J."/>
            <person name="Dunand C."/>
            <person name="Zachgo S."/>
            <person name="Langdale J."/>
            <person name="Maumus F."/>
            <person name="Straeten D.V.D."/>
            <person name="Gould S.B."/>
            <person name="Rensing S.A."/>
        </authorList>
    </citation>
    <scope>NUCLEOTIDE SEQUENCE [LARGE SCALE GENOMIC DNA]</scope>
    <source>
        <strain evidence="15 16">S276</strain>
    </source>
</reference>
<feature type="binding site" evidence="9">
    <location>
        <position position="131"/>
    </location>
    <ligand>
        <name>Ca(2+)</name>
        <dbReference type="ChEBI" id="CHEBI:29108"/>
        <label>1</label>
    </ligand>
</feature>
<evidence type="ECO:0000313" key="15">
    <source>
        <dbReference type="EMBL" id="GBG90286.1"/>
    </source>
</evidence>
<comment type="similarity">
    <text evidence="12">Belongs to the peroxidase family. Classical plant (class III) peroxidase subfamily.</text>
</comment>
<keyword evidence="12" id="KW-0964">Secreted</keyword>
<dbReference type="PANTHER" id="PTHR31517">
    <property type="match status" value="1"/>
</dbReference>
<feature type="binding site" evidence="9">
    <location>
        <position position="311"/>
    </location>
    <ligand>
        <name>Ca(2+)</name>
        <dbReference type="ChEBI" id="CHEBI:29108"/>
        <label>2</label>
    </ligand>
</feature>
<evidence type="ECO:0000256" key="2">
    <source>
        <dbReference type="ARBA" id="ARBA00022559"/>
    </source>
</evidence>
<comment type="subcellular location">
    <subcellularLocation>
        <location evidence="12">Secreted</location>
    </subcellularLocation>
</comment>
<accession>A0A388M6X5</accession>
<feature type="active site" description="Proton acceptor" evidence="7">
    <location>
        <position position="111"/>
    </location>
</feature>
<dbReference type="GO" id="GO:0042744">
    <property type="term" value="P:hydrogen peroxide catabolic process"/>
    <property type="evidence" value="ECO:0007669"/>
    <property type="project" value="UniProtKB-KW"/>
</dbReference>
<dbReference type="InterPro" id="IPR019794">
    <property type="entry name" value="Peroxidases_AS"/>
</dbReference>
<evidence type="ECO:0000256" key="12">
    <source>
        <dbReference type="RuleBase" id="RU362060"/>
    </source>
</evidence>
<dbReference type="SUPFAM" id="SSF48113">
    <property type="entry name" value="Heme-dependent peroxidases"/>
    <property type="match status" value="1"/>
</dbReference>
<dbReference type="GO" id="GO:0020037">
    <property type="term" value="F:heme binding"/>
    <property type="evidence" value="ECO:0007669"/>
    <property type="project" value="UniProtKB-UniRule"/>
</dbReference>
<evidence type="ECO:0000256" key="4">
    <source>
        <dbReference type="ARBA" id="ARBA00022723"/>
    </source>
</evidence>
<dbReference type="InterPro" id="IPR002016">
    <property type="entry name" value="Haem_peroxidase"/>
</dbReference>
<comment type="caution">
    <text evidence="15">The sequence shown here is derived from an EMBL/GenBank/DDBJ whole genome shotgun (WGS) entry which is preliminary data.</text>
</comment>
<evidence type="ECO:0000313" key="16">
    <source>
        <dbReference type="Proteomes" id="UP000265515"/>
    </source>
</evidence>
<evidence type="ECO:0000259" key="14">
    <source>
        <dbReference type="PROSITE" id="PS50873"/>
    </source>
</evidence>
<dbReference type="Gene3D" id="1.10.420.10">
    <property type="entry name" value="Peroxidase, domain 2"/>
    <property type="match status" value="1"/>
</dbReference>
<evidence type="ECO:0000256" key="5">
    <source>
        <dbReference type="ARBA" id="ARBA00023002"/>
    </source>
</evidence>
<keyword evidence="4 9" id="KW-0479">Metal-binding</keyword>
<dbReference type="Gene3D" id="1.10.520.10">
    <property type="match status" value="1"/>
</dbReference>
<sequence>MAAGRSFRKSTAPRGGVSYGDRLRTLLPLVCIAMLFLIGTSDMRHVASECTSRGGGPQPTYEKKPKEGQIDRSLYAADDRACLVGALREATIAVLEDDRSLAAKFLRLSFHDCMTKREQATGRILGACDASILLPREISHPVNDGLRAAVPLISKIRRCAAQACNNVVPTKADTIAAAAAASIAWSGLCHPAQYGFTIGRRDRDPECTGDDPMTLPSATETLGSVLEKLSASGSLDRKESTVFTIGSHSIGCSSCDNFSFRLNSRTCSRPADQTLDPRRACKLTRTCLQCAADKQPNIVAPFDYITPFKLDNAYFKITLMNKGLLRTDHAFAHDPRTAPYVKFYAHNEGSFKKDFMEVFVKVSVVGINHSKTVVPKDYYDCKSGGKGAFSA</sequence>
<keyword evidence="16" id="KW-1185">Reference proteome</keyword>
<dbReference type="GO" id="GO:0140825">
    <property type="term" value="F:lactoperoxidase activity"/>
    <property type="evidence" value="ECO:0007669"/>
    <property type="project" value="UniProtKB-EC"/>
</dbReference>
<feature type="binding site" evidence="9">
    <location>
        <position position="137"/>
    </location>
    <ligand>
        <name>Ca(2+)</name>
        <dbReference type="ChEBI" id="CHEBI:29108"/>
        <label>1</label>
    </ligand>
</feature>
<dbReference type="EMBL" id="BFEA01000801">
    <property type="protein sequence ID" value="GBG90286.1"/>
    <property type="molecule type" value="Genomic_DNA"/>
</dbReference>
<keyword evidence="12" id="KW-0376">Hydrogen peroxide</keyword>
<evidence type="ECO:0000256" key="10">
    <source>
        <dbReference type="PIRSR" id="PIRSR600823-4"/>
    </source>
</evidence>
<feature type="disulfide bond" evidence="11">
    <location>
        <begin position="255"/>
        <end position="287"/>
    </location>
</feature>
<dbReference type="Gramene" id="GBG90286">
    <property type="protein sequence ID" value="GBG90286"/>
    <property type="gene ID" value="CBR_g50464"/>
</dbReference>
<organism evidence="15 16">
    <name type="scientific">Chara braunii</name>
    <name type="common">Braun's stonewort</name>
    <dbReference type="NCBI Taxonomy" id="69332"/>
    <lineage>
        <taxon>Eukaryota</taxon>
        <taxon>Viridiplantae</taxon>
        <taxon>Streptophyta</taxon>
        <taxon>Charophyceae</taxon>
        <taxon>Charales</taxon>
        <taxon>Characeae</taxon>
        <taxon>Chara</taxon>
    </lineage>
</organism>
<feature type="binding site" description="axial binding residue" evidence="9">
    <location>
        <position position="248"/>
    </location>
    <ligand>
        <name>heme b</name>
        <dbReference type="ChEBI" id="CHEBI:60344"/>
    </ligand>
    <ligandPart>
        <name>Fe</name>
        <dbReference type="ChEBI" id="CHEBI:18248"/>
    </ligandPart>
</feature>
<dbReference type="PRINTS" id="PR00461">
    <property type="entry name" value="PLPEROXIDASE"/>
</dbReference>
<evidence type="ECO:0000256" key="8">
    <source>
        <dbReference type="PIRSR" id="PIRSR600823-2"/>
    </source>
</evidence>
<keyword evidence="11" id="KW-1015">Disulfide bond</keyword>
<protein>
    <recommendedName>
        <fullName evidence="12">Peroxidase</fullName>
        <ecNumber evidence="12">1.11.1.7</ecNumber>
    </recommendedName>
</protein>
<dbReference type="PROSITE" id="PS00436">
    <property type="entry name" value="PEROXIDASE_2"/>
    <property type="match status" value="1"/>
</dbReference>